<dbReference type="PRINTS" id="PR00599">
    <property type="entry name" value="MAPEPTIDASE"/>
</dbReference>
<evidence type="ECO:0000313" key="5">
    <source>
        <dbReference type="EMBL" id="MDQ0514334.1"/>
    </source>
</evidence>
<reference evidence="5" key="1">
    <citation type="submission" date="2023-07" db="EMBL/GenBank/DDBJ databases">
        <title>Genomic Encyclopedia of Type Strains, Phase IV (KMG-IV): sequencing the most valuable type-strain genomes for metagenomic binning, comparative biology and taxonomic classification.</title>
        <authorList>
            <person name="Goeker M."/>
        </authorList>
    </citation>
    <scope>NUCLEOTIDE SEQUENCE [LARGE SCALE GENOMIC DNA]</scope>
    <source>
        <strain evidence="5">DSM 21204</strain>
    </source>
</reference>
<protein>
    <submittedName>
        <fullName evidence="5">Xaa-Pro aminopeptidase</fullName>
        <ecNumber evidence="5">3.4.11.9</ecNumber>
    </submittedName>
</protein>
<organism evidence="5 6">
    <name type="scientific">Mycoplasmoides fastidiosum</name>
    <dbReference type="NCBI Taxonomy" id="92758"/>
    <lineage>
        <taxon>Bacteria</taxon>
        <taxon>Bacillati</taxon>
        <taxon>Mycoplasmatota</taxon>
        <taxon>Mycoplasmoidales</taxon>
        <taxon>Mycoplasmoidaceae</taxon>
        <taxon>Mycoplasmoides</taxon>
    </lineage>
</organism>
<dbReference type="InterPro" id="IPR036005">
    <property type="entry name" value="Creatinase/aminopeptidase-like"/>
</dbReference>
<evidence type="ECO:0000259" key="3">
    <source>
        <dbReference type="Pfam" id="PF00557"/>
    </source>
</evidence>
<sequence>MLNLNNFQKSRKILVNEINKNQADALIINSAQNRSWLLNFQSSDGFVIVQKEGQITFLIDGRYHSKAHEQLSAHIDVRLFRSFKDLEDFFNEHKIKTILIEDSYTNVALFKRLEAITFEIKLFSAMGVRINKYESEINALIRAADIAVETTTFLQQTVVPGMSELAVAQMATIKMLELGGEKNSFDPIVASGINGANPHHHPTQRILEENELVTLDLGCVYHGFCSDMTRTWAVANTKLPEALEKMHEAVLTAQDLGLAASVAHNSTNEVDAACRKHLKAKGYGEYFVHSTGHGVGLDVHELPNVTSNPQLNTRLTNGMVITVEPGVYVPGIGGLRIEDTLVIRDQDPLVLNAKADKRAYFDR</sequence>
<gene>
    <name evidence="5" type="ORF">J2Z62_000772</name>
</gene>
<dbReference type="InterPro" id="IPR001714">
    <property type="entry name" value="Pept_M24_MAP"/>
</dbReference>
<keyword evidence="5" id="KW-0645">Protease</keyword>
<dbReference type="SUPFAM" id="SSF53092">
    <property type="entry name" value="Creatinase/prolidase N-terminal domain"/>
    <property type="match status" value="1"/>
</dbReference>
<dbReference type="EC" id="3.4.11.9" evidence="5"/>
<evidence type="ECO:0000259" key="4">
    <source>
        <dbReference type="Pfam" id="PF01321"/>
    </source>
</evidence>
<dbReference type="InterPro" id="IPR000994">
    <property type="entry name" value="Pept_M24"/>
</dbReference>
<dbReference type="Pfam" id="PF00557">
    <property type="entry name" value="Peptidase_M24"/>
    <property type="match status" value="1"/>
</dbReference>
<dbReference type="Proteomes" id="UP001240643">
    <property type="component" value="Unassembled WGS sequence"/>
</dbReference>
<keyword evidence="5" id="KW-0031">Aminopeptidase</keyword>
<keyword evidence="1" id="KW-0479">Metal-binding</keyword>
<dbReference type="PANTHER" id="PTHR46112:SF3">
    <property type="entry name" value="AMINOPEPTIDASE YPDF"/>
    <property type="match status" value="1"/>
</dbReference>
<dbReference type="InterPro" id="IPR029149">
    <property type="entry name" value="Creatin/AminoP/Spt16_N"/>
</dbReference>
<proteinExistence type="predicted"/>
<dbReference type="PANTHER" id="PTHR46112">
    <property type="entry name" value="AMINOPEPTIDASE"/>
    <property type="match status" value="1"/>
</dbReference>
<dbReference type="GO" id="GO:0004177">
    <property type="term" value="F:aminopeptidase activity"/>
    <property type="evidence" value="ECO:0007669"/>
    <property type="project" value="UniProtKB-KW"/>
</dbReference>
<dbReference type="InterPro" id="IPR000587">
    <property type="entry name" value="Creatinase_N"/>
</dbReference>
<name>A0ABU0M057_9BACT</name>
<evidence type="ECO:0000256" key="2">
    <source>
        <dbReference type="ARBA" id="ARBA00022801"/>
    </source>
</evidence>
<keyword evidence="6" id="KW-1185">Reference proteome</keyword>
<dbReference type="CDD" id="cd01092">
    <property type="entry name" value="APP-like"/>
    <property type="match status" value="1"/>
</dbReference>
<dbReference type="InterPro" id="IPR001131">
    <property type="entry name" value="Peptidase_M24B_aminopep-P_CS"/>
</dbReference>
<feature type="domain" description="Peptidase M24" evidence="3">
    <location>
        <begin position="140"/>
        <end position="344"/>
    </location>
</feature>
<dbReference type="EMBL" id="JAUSWO010000001">
    <property type="protein sequence ID" value="MDQ0514334.1"/>
    <property type="molecule type" value="Genomic_DNA"/>
</dbReference>
<dbReference type="InterPro" id="IPR050659">
    <property type="entry name" value="Peptidase_M24B"/>
</dbReference>
<dbReference type="Gene3D" id="3.40.350.10">
    <property type="entry name" value="Creatinase/prolidase N-terminal domain"/>
    <property type="match status" value="1"/>
</dbReference>
<dbReference type="Pfam" id="PF01321">
    <property type="entry name" value="Creatinase_N"/>
    <property type="match status" value="1"/>
</dbReference>
<dbReference type="Gene3D" id="3.90.230.10">
    <property type="entry name" value="Creatinase/methionine aminopeptidase superfamily"/>
    <property type="match status" value="1"/>
</dbReference>
<evidence type="ECO:0000256" key="1">
    <source>
        <dbReference type="ARBA" id="ARBA00022723"/>
    </source>
</evidence>
<dbReference type="RefSeq" id="WP_256547788.1">
    <property type="nucleotide sequence ID" value="NZ_CP101809.1"/>
</dbReference>
<dbReference type="SUPFAM" id="SSF55920">
    <property type="entry name" value="Creatinase/aminopeptidase"/>
    <property type="match status" value="1"/>
</dbReference>
<keyword evidence="2 5" id="KW-0378">Hydrolase</keyword>
<evidence type="ECO:0000313" key="6">
    <source>
        <dbReference type="Proteomes" id="UP001240643"/>
    </source>
</evidence>
<accession>A0ABU0M057</accession>
<comment type="caution">
    <text evidence="5">The sequence shown here is derived from an EMBL/GenBank/DDBJ whole genome shotgun (WGS) entry which is preliminary data.</text>
</comment>
<feature type="domain" description="Creatinase N-terminal" evidence="4">
    <location>
        <begin position="14"/>
        <end position="123"/>
    </location>
</feature>
<dbReference type="PROSITE" id="PS00491">
    <property type="entry name" value="PROLINE_PEPTIDASE"/>
    <property type="match status" value="1"/>
</dbReference>